<keyword evidence="8" id="KW-0408">Iron</keyword>
<comment type="similarity">
    <text evidence="11">Belongs to the ABC transporter superfamily. Sulfate/tungstate importer (TC 3.A.1.6) family.</text>
</comment>
<dbReference type="Pfam" id="PF00005">
    <property type="entry name" value="ABC_tran"/>
    <property type="match status" value="1"/>
</dbReference>
<evidence type="ECO:0000256" key="10">
    <source>
        <dbReference type="ARBA" id="ARBA00023136"/>
    </source>
</evidence>
<dbReference type="SMART" id="SM00382">
    <property type="entry name" value="AAA"/>
    <property type="match status" value="1"/>
</dbReference>
<dbReference type="PANTHER" id="PTHR42781:SF4">
    <property type="entry name" value="SPERMIDINE_PUTRESCINE IMPORT ATP-BINDING PROTEIN POTA"/>
    <property type="match status" value="1"/>
</dbReference>
<protein>
    <recommendedName>
        <fullName evidence="14">Molybdate/tungstate import ATP-binding protein WtpC</fullName>
        <ecNumber evidence="13">7.3.2.6</ecNumber>
    </recommendedName>
</protein>
<dbReference type="InterPro" id="IPR008995">
    <property type="entry name" value="Mo/tungstate-bd_C_term_dom"/>
</dbReference>
<evidence type="ECO:0000259" key="16">
    <source>
        <dbReference type="PROSITE" id="PS50893"/>
    </source>
</evidence>
<evidence type="ECO:0000313" key="17">
    <source>
        <dbReference type="EMBL" id="UPM42966.1"/>
    </source>
</evidence>
<sequence length="339" mass="37766">MLKLTDLVTSYDAFELGPIDLTVENEVLAVLGPSGSGKTTLLSTIAGIVDADGGTTTLNGTELTERPPEDRDVALVFQDGALFPHMTAEENIRYATTGTARIDALIETLELTGMLDRNVETLSGGERQRVALARSLATEPDALLLDEPLANLDAPIRRRLRHELWELFTSLDIPIVYVTHDQRDATVVSDRIAVIHDGKVHQVDTPPELFANPETPFVASFTGNVNVFRARVTDHDRLKWSGRQIHAPTDEHDIGQDVRFCIRPEHVSVAPSDVDHPNVFRGMITKNIYQGSSHHLSVQLKHSTDPVRLTLSPRTYDRLELAEREQLRIKLNTNYIHII</sequence>
<dbReference type="GO" id="GO:1901238">
    <property type="term" value="F:ABC-type tungstate transporter activity"/>
    <property type="evidence" value="ECO:0007669"/>
    <property type="project" value="UniProtKB-EC"/>
</dbReference>
<dbReference type="Gene3D" id="3.40.50.300">
    <property type="entry name" value="P-loop containing nucleotide triphosphate hydrolases"/>
    <property type="match status" value="1"/>
</dbReference>
<dbReference type="PROSITE" id="PS00211">
    <property type="entry name" value="ABC_TRANSPORTER_1"/>
    <property type="match status" value="1"/>
</dbReference>
<keyword evidence="18" id="KW-1185">Reference proteome</keyword>
<evidence type="ECO:0000256" key="8">
    <source>
        <dbReference type="ARBA" id="ARBA00023004"/>
    </source>
</evidence>
<evidence type="ECO:0000256" key="12">
    <source>
        <dbReference type="ARBA" id="ARBA00038781"/>
    </source>
</evidence>
<evidence type="ECO:0000256" key="14">
    <source>
        <dbReference type="ARBA" id="ARBA00041133"/>
    </source>
</evidence>
<evidence type="ECO:0000256" key="4">
    <source>
        <dbReference type="ARBA" id="ARBA00022496"/>
    </source>
</evidence>
<evidence type="ECO:0000313" key="18">
    <source>
        <dbReference type="Proteomes" id="UP000831768"/>
    </source>
</evidence>
<dbReference type="InterPro" id="IPR017871">
    <property type="entry name" value="ABC_transporter-like_CS"/>
</dbReference>
<keyword evidence="4" id="KW-0410">Iron transport</keyword>
<keyword evidence="6" id="KW-0547">Nucleotide-binding</keyword>
<dbReference type="GO" id="GO:0015408">
    <property type="term" value="F:ABC-type ferric iron transporter activity"/>
    <property type="evidence" value="ECO:0007669"/>
    <property type="project" value="InterPro"/>
</dbReference>
<feature type="domain" description="ABC transporter" evidence="16">
    <location>
        <begin position="2"/>
        <end position="222"/>
    </location>
</feature>
<keyword evidence="9" id="KW-0406">Ion transport</keyword>
<dbReference type="GeneID" id="71926497"/>
<evidence type="ECO:0000256" key="15">
    <source>
        <dbReference type="ARBA" id="ARBA00047936"/>
    </source>
</evidence>
<dbReference type="AlphaFoldDB" id="A0A8U0A289"/>
<evidence type="ECO:0000256" key="9">
    <source>
        <dbReference type="ARBA" id="ARBA00023065"/>
    </source>
</evidence>
<evidence type="ECO:0000256" key="1">
    <source>
        <dbReference type="ARBA" id="ARBA00004202"/>
    </source>
</evidence>
<dbReference type="InterPro" id="IPR003439">
    <property type="entry name" value="ABC_transporter-like_ATP-bd"/>
</dbReference>
<keyword evidence="10" id="KW-0472">Membrane</keyword>
<organism evidence="17 18">
    <name type="scientific">Halocatena salina</name>
    <dbReference type="NCBI Taxonomy" id="2934340"/>
    <lineage>
        <taxon>Archaea</taxon>
        <taxon>Methanobacteriati</taxon>
        <taxon>Methanobacteriota</taxon>
        <taxon>Stenosarchaea group</taxon>
        <taxon>Halobacteria</taxon>
        <taxon>Halobacteriales</taxon>
        <taxon>Natronomonadaceae</taxon>
        <taxon>Halocatena</taxon>
    </lineage>
</organism>
<dbReference type="InterPro" id="IPR027417">
    <property type="entry name" value="P-loop_NTPase"/>
</dbReference>
<dbReference type="Proteomes" id="UP000831768">
    <property type="component" value="Chromosome"/>
</dbReference>
<dbReference type="InterPro" id="IPR013611">
    <property type="entry name" value="Transp-assoc_OB_typ2"/>
</dbReference>
<dbReference type="Gene3D" id="2.40.50.100">
    <property type="match status" value="1"/>
</dbReference>
<evidence type="ECO:0000256" key="6">
    <source>
        <dbReference type="ARBA" id="ARBA00022741"/>
    </source>
</evidence>
<gene>
    <name evidence="17" type="ORF">MW046_00580</name>
</gene>
<dbReference type="KEGG" id="haad:MW046_00580"/>
<evidence type="ECO:0000256" key="3">
    <source>
        <dbReference type="ARBA" id="ARBA00022475"/>
    </source>
</evidence>
<name>A0A8U0A289_9EURY</name>
<accession>A0A8U0A289</accession>
<dbReference type="RefSeq" id="WP_247993636.1">
    <property type="nucleotide sequence ID" value="NZ_CP096019.1"/>
</dbReference>
<keyword evidence="2" id="KW-0813">Transport</keyword>
<dbReference type="GO" id="GO:0005524">
    <property type="term" value="F:ATP binding"/>
    <property type="evidence" value="ECO:0007669"/>
    <property type="project" value="UniProtKB-KW"/>
</dbReference>
<dbReference type="InterPro" id="IPR050093">
    <property type="entry name" value="ABC_SmlMolc_Importer"/>
</dbReference>
<reference evidence="17" key="1">
    <citation type="submission" date="2022-04" db="EMBL/GenBank/DDBJ databases">
        <title>Halocatena sp. nov., isolated from a salt lake.</title>
        <authorList>
            <person name="Cui H.-L."/>
        </authorList>
    </citation>
    <scope>NUCLEOTIDE SEQUENCE</scope>
    <source>
        <strain evidence="17">AD-1</strain>
    </source>
</reference>
<dbReference type="PROSITE" id="PS50893">
    <property type="entry name" value="ABC_TRANSPORTER_2"/>
    <property type="match status" value="1"/>
</dbReference>
<proteinExistence type="inferred from homology"/>
<keyword evidence="5" id="KW-0500">Molybdenum</keyword>
<evidence type="ECO:0000256" key="13">
    <source>
        <dbReference type="ARBA" id="ARBA00039025"/>
    </source>
</evidence>
<evidence type="ECO:0000256" key="7">
    <source>
        <dbReference type="ARBA" id="ARBA00022840"/>
    </source>
</evidence>
<keyword evidence="3" id="KW-1003">Cell membrane</keyword>
<dbReference type="EC" id="7.3.2.6" evidence="13"/>
<dbReference type="GO" id="GO:0043190">
    <property type="term" value="C:ATP-binding cassette (ABC) transporter complex"/>
    <property type="evidence" value="ECO:0007669"/>
    <property type="project" value="InterPro"/>
</dbReference>
<dbReference type="InterPro" id="IPR003593">
    <property type="entry name" value="AAA+_ATPase"/>
</dbReference>
<evidence type="ECO:0000256" key="11">
    <source>
        <dbReference type="ARBA" id="ARBA00038307"/>
    </source>
</evidence>
<dbReference type="GO" id="GO:0016887">
    <property type="term" value="F:ATP hydrolysis activity"/>
    <property type="evidence" value="ECO:0007669"/>
    <property type="project" value="InterPro"/>
</dbReference>
<dbReference type="SUPFAM" id="SSF52540">
    <property type="entry name" value="P-loop containing nucleoside triphosphate hydrolases"/>
    <property type="match status" value="1"/>
</dbReference>
<dbReference type="InterPro" id="IPR015853">
    <property type="entry name" value="ABC_transpr_FbpC"/>
</dbReference>
<evidence type="ECO:0000256" key="2">
    <source>
        <dbReference type="ARBA" id="ARBA00022448"/>
    </source>
</evidence>
<evidence type="ECO:0000256" key="5">
    <source>
        <dbReference type="ARBA" id="ARBA00022505"/>
    </source>
</evidence>
<dbReference type="Pfam" id="PF08402">
    <property type="entry name" value="TOBE_2"/>
    <property type="match status" value="1"/>
</dbReference>
<comment type="subcellular location">
    <subcellularLocation>
        <location evidence="1">Cell membrane</location>
        <topology evidence="1">Peripheral membrane protein</topology>
    </subcellularLocation>
</comment>
<comment type="catalytic activity">
    <reaction evidence="15">
        <text>tungstate(in) + ATP + H2O = tungstate(out) + ADP + phosphate + H(+)</text>
        <dbReference type="Rhea" id="RHEA:35027"/>
        <dbReference type="ChEBI" id="CHEBI:15377"/>
        <dbReference type="ChEBI" id="CHEBI:15378"/>
        <dbReference type="ChEBI" id="CHEBI:30616"/>
        <dbReference type="ChEBI" id="CHEBI:43474"/>
        <dbReference type="ChEBI" id="CHEBI:46502"/>
        <dbReference type="ChEBI" id="CHEBI:456216"/>
        <dbReference type="EC" id="7.3.2.6"/>
    </reaction>
</comment>
<dbReference type="EMBL" id="CP096019">
    <property type="protein sequence ID" value="UPM42966.1"/>
    <property type="molecule type" value="Genomic_DNA"/>
</dbReference>
<dbReference type="SUPFAM" id="SSF50331">
    <property type="entry name" value="MOP-like"/>
    <property type="match status" value="1"/>
</dbReference>
<dbReference type="CDD" id="cd03259">
    <property type="entry name" value="ABC_Carb_Solutes_like"/>
    <property type="match status" value="1"/>
</dbReference>
<dbReference type="PANTHER" id="PTHR42781">
    <property type="entry name" value="SPERMIDINE/PUTRESCINE IMPORT ATP-BINDING PROTEIN POTA"/>
    <property type="match status" value="1"/>
</dbReference>
<keyword evidence="7 17" id="KW-0067">ATP-binding</keyword>
<comment type="subunit">
    <text evidence="12">The complex is composed of two ATP-binding proteins (WtpC), two transmembrane proteins (WtpB) and a solute-binding protein (WtpA).</text>
</comment>